<accession>A0A2K6DNJ7</accession>
<dbReference type="PANTHER" id="PTHR11758">
    <property type="entry name" value="40S RIBOSOMAL PROTEIN S15A"/>
    <property type="match status" value="1"/>
</dbReference>
<reference evidence="5" key="2">
    <citation type="submission" date="2025-09" db="UniProtKB">
        <authorList>
            <consortium name="Ensembl"/>
        </authorList>
    </citation>
    <scope>IDENTIFICATION</scope>
</reference>
<dbReference type="GO" id="GO:0003735">
    <property type="term" value="F:structural constituent of ribosome"/>
    <property type="evidence" value="ECO:0007669"/>
    <property type="project" value="InterPro"/>
</dbReference>
<dbReference type="STRING" id="9545.ENSMNEP00000037475"/>
<dbReference type="GO" id="GO:0005840">
    <property type="term" value="C:ribosome"/>
    <property type="evidence" value="ECO:0007669"/>
    <property type="project" value="UniProtKB-KW"/>
</dbReference>
<dbReference type="AlphaFoldDB" id="A0A2K6DNJ7"/>
<dbReference type="Proteomes" id="UP000233120">
    <property type="component" value="Unassembled WGS sequence"/>
</dbReference>
<dbReference type="SUPFAM" id="SSF56047">
    <property type="entry name" value="Ribosomal protein S8"/>
    <property type="match status" value="1"/>
</dbReference>
<dbReference type="Gene3D" id="3.30.1370.30">
    <property type="match status" value="1"/>
</dbReference>
<name>A0A2K6DNJ7_MACNE</name>
<dbReference type="InterPro" id="IPR035987">
    <property type="entry name" value="Ribosomal_uS8_sf"/>
</dbReference>
<keyword evidence="3" id="KW-0687">Ribonucleoprotein</keyword>
<evidence type="ECO:0000256" key="3">
    <source>
        <dbReference type="ARBA" id="ARBA00023274"/>
    </source>
</evidence>
<dbReference type="InterPro" id="IPR000630">
    <property type="entry name" value="Ribosomal_uS8"/>
</dbReference>
<evidence type="ECO:0000256" key="1">
    <source>
        <dbReference type="ARBA" id="ARBA00006471"/>
    </source>
</evidence>
<dbReference type="GO" id="GO:1990904">
    <property type="term" value="C:ribonucleoprotein complex"/>
    <property type="evidence" value="ECO:0007669"/>
    <property type="project" value="UniProtKB-KW"/>
</dbReference>
<evidence type="ECO:0000256" key="4">
    <source>
        <dbReference type="ARBA" id="ARBA00035422"/>
    </source>
</evidence>
<evidence type="ECO:0000313" key="6">
    <source>
        <dbReference type="Proteomes" id="UP000233120"/>
    </source>
</evidence>
<proteinExistence type="inferred from homology"/>
<organism evidence="5 6">
    <name type="scientific">Macaca nemestrina</name>
    <name type="common">Pig-tailed macaque</name>
    <dbReference type="NCBI Taxonomy" id="9545"/>
    <lineage>
        <taxon>Eukaryota</taxon>
        <taxon>Metazoa</taxon>
        <taxon>Chordata</taxon>
        <taxon>Craniata</taxon>
        <taxon>Vertebrata</taxon>
        <taxon>Euteleostomi</taxon>
        <taxon>Mammalia</taxon>
        <taxon>Eutheria</taxon>
        <taxon>Euarchontoglires</taxon>
        <taxon>Primates</taxon>
        <taxon>Haplorrhini</taxon>
        <taxon>Catarrhini</taxon>
        <taxon>Cercopithecidae</taxon>
        <taxon>Cercopithecinae</taxon>
        <taxon>Macaca</taxon>
    </lineage>
</organism>
<evidence type="ECO:0000256" key="2">
    <source>
        <dbReference type="ARBA" id="ARBA00022980"/>
    </source>
</evidence>
<keyword evidence="2" id="KW-0689">Ribosomal protein</keyword>
<dbReference type="FunFam" id="3.30.1370.30:FF:000001">
    <property type="entry name" value="40S ribosomal protein S15a"/>
    <property type="match status" value="1"/>
</dbReference>
<dbReference type="Ensembl" id="ENSMNET00000061942.1">
    <property type="protein sequence ID" value="ENSMNEP00000037475.1"/>
    <property type="gene ID" value="ENSMNEG00000041822.1"/>
</dbReference>
<reference evidence="5" key="1">
    <citation type="submission" date="2025-08" db="UniProtKB">
        <authorList>
            <consortium name="Ensembl"/>
        </authorList>
    </citation>
    <scope>IDENTIFICATION</scope>
</reference>
<protein>
    <recommendedName>
        <fullName evidence="4">40S ribosomal protein S15a</fullName>
    </recommendedName>
</protein>
<dbReference type="GO" id="GO:0006412">
    <property type="term" value="P:translation"/>
    <property type="evidence" value="ECO:0007669"/>
    <property type="project" value="InterPro"/>
</dbReference>
<comment type="similarity">
    <text evidence="1">Belongs to the universal ribosomal protein uS8 family.</text>
</comment>
<evidence type="ECO:0000313" key="5">
    <source>
        <dbReference type="Ensembl" id="ENSMNEP00000037475.1"/>
    </source>
</evidence>
<dbReference type="GeneTree" id="ENSGT00950000183198"/>
<sequence length="62" mass="7197">MVRMNVLADALKSINNAEKRGKRQVLIRPCSKVIVRFLTVMMKHEQLGKENNETLSKSERKK</sequence>
<dbReference type="Pfam" id="PF00410">
    <property type="entry name" value="Ribosomal_S8"/>
    <property type="match status" value="1"/>
</dbReference>
<dbReference type="Bgee" id="ENSMNEG00000041822">
    <property type="expression patterns" value="Expressed in lymph node and 12 other cell types or tissues"/>
</dbReference>
<dbReference type="OMA" id="ITDWEVE"/>
<keyword evidence="6" id="KW-1185">Reference proteome</keyword>